<keyword evidence="5" id="KW-1185">Reference proteome</keyword>
<dbReference type="Gene3D" id="3.40.50.1700">
    <property type="entry name" value="Glycoside hydrolase family 3 C-terminal domain"/>
    <property type="match status" value="1"/>
</dbReference>
<feature type="domain" description="Fibronectin type III-like" evidence="3">
    <location>
        <begin position="448"/>
        <end position="521"/>
    </location>
</feature>
<dbReference type="Pfam" id="PF01915">
    <property type="entry name" value="Glyco_hydro_3_C"/>
    <property type="match status" value="1"/>
</dbReference>
<dbReference type="InterPro" id="IPR036881">
    <property type="entry name" value="Glyco_hydro_3_C_sf"/>
</dbReference>
<dbReference type="Gene3D" id="2.60.40.10">
    <property type="entry name" value="Immunoglobulins"/>
    <property type="match status" value="1"/>
</dbReference>
<dbReference type="Gene3D" id="3.20.20.300">
    <property type="entry name" value="Glycoside hydrolase, family 3, N-terminal domain"/>
    <property type="match status" value="1"/>
</dbReference>
<dbReference type="InterPro" id="IPR036962">
    <property type="entry name" value="Glyco_hydro_3_N_sf"/>
</dbReference>
<protein>
    <submittedName>
        <fullName evidence="4">Glycoside hydrolase family 3 C-terminal domain-containing protein</fullName>
    </submittedName>
</protein>
<dbReference type="GO" id="GO:0016787">
    <property type="term" value="F:hydrolase activity"/>
    <property type="evidence" value="ECO:0007669"/>
    <property type="project" value="UniProtKB-KW"/>
</dbReference>
<comment type="caution">
    <text evidence="4">The sequence shown here is derived from an EMBL/GenBank/DDBJ whole genome shotgun (WGS) entry which is preliminary data.</text>
</comment>
<dbReference type="InterPro" id="IPR050288">
    <property type="entry name" value="Cellulose_deg_GH3"/>
</dbReference>
<dbReference type="InterPro" id="IPR001764">
    <property type="entry name" value="Glyco_hydro_3_N"/>
</dbReference>
<evidence type="ECO:0000259" key="3">
    <source>
        <dbReference type="SMART" id="SM01217"/>
    </source>
</evidence>
<name>A0ABT7V3R9_9ACTN</name>
<sequence>MADTKPKKQPKKMTRRGFVACGATAAGLVGVTAAVNVGANMFKSAIDHYIGGGETTITNAPGSENWDTTYYDQQYRGRGRATEEAKQIVVEIEGEGIVLLKNTEGALPLASGTEVSLIGRFAADPVYGGAGSGTVDPNDCVTLHDGIAAAGLTINETAYNWIAENYGNYDKANITMDNPNTATYYIGEIPWADYSSEAQGSISGTTALVVIGRGGGEGGDLSQDLLGTMNDGKHAAFVENSETANYEEGQHELELSKEERDLITAAKDACDKVIVLYNGSTPMELAPLMSGELEVDAIVAIGSLGASGATAVGQVLTGVINPSGKTTDIWAADFTADPTFGNFGGKRYTDVTNYYAHNYNGSVEDATAYFVEYKEGIYYGYRYYETAAAEAEAGNYPGFDYDEAVLFPFGYGLSYTTFDQVLDSCESDGETVSASVTVTNTGSVAGKCVVELYYSAPYAAGGIEKSAVVLGAFGKTALLDPGASETVELSFPVRQMASWSSDEGGYVLDEGDYVISLRSDSHTVIAEQVVALEAQTFKTDSATGNELANRFDDLTEYMRANCENLSRADFAGTWPAAAQDRTAAECGITLEEYDYKQHLGDEPMPTTGANNGVSLIDLRGRAYDDELWEQLLDELTVDDMTTMLNDCAYNTPAIAHIGKPATSEPDGPAGFTSLTGATGNCAYCSEFVMAQTWNTELMYRTGQMVGQEALASGYNGWYAPAMNTHRSPFAGRNFEYYSEDPLLAGRIGAAVVSGAASNGCYAMVKHYAMNDQESYRIQHLCTWATEQTAREIYLRPFEITIKEASTEMKYISDDQGTVETVEMPGCTALMSSFNYVGTQWAGGSHALCTEVPRGEWGFTGCIITDFNLYGYMDKNWALDGGTDLHLTYAAMTPAFQGTGEASVVARLREASHRVLYTVVNSNAMQGMAPGSTITTSPAPWQYAVWGGSAVLLAGAAALGARCYLGARRNKEIEAAEKGEAASKS</sequence>
<dbReference type="InterPro" id="IPR017853">
    <property type="entry name" value="GH"/>
</dbReference>
<dbReference type="SUPFAM" id="SSF52279">
    <property type="entry name" value="Beta-D-glucan exohydrolase, C-terminal domain"/>
    <property type="match status" value="1"/>
</dbReference>
<dbReference type="RefSeq" id="WP_289510752.1">
    <property type="nucleotide sequence ID" value="NZ_JAUDEA010000003.1"/>
</dbReference>
<dbReference type="PANTHER" id="PTHR42715:SF10">
    <property type="entry name" value="BETA-GLUCOSIDASE"/>
    <property type="match status" value="1"/>
</dbReference>
<reference evidence="4" key="1">
    <citation type="submission" date="2023-06" db="EMBL/GenBank/DDBJ databases">
        <title>Identification and characterization of horizontal gene transfer across gut microbiota members of farm animals based on homology search.</title>
        <authorList>
            <person name="Schwarzerova J."/>
            <person name="Nykrynova M."/>
            <person name="Jureckova K."/>
            <person name="Cejkova D."/>
            <person name="Rychlik I."/>
        </authorList>
    </citation>
    <scope>NUCLEOTIDE SEQUENCE</scope>
    <source>
        <strain evidence="4">153_Feed</strain>
    </source>
</reference>
<evidence type="ECO:0000256" key="2">
    <source>
        <dbReference type="ARBA" id="ARBA00022801"/>
    </source>
</evidence>
<organism evidence="4 5">
    <name type="scientific">Thermophilibacter provencensis</name>
    <dbReference type="NCBI Taxonomy" id="1852386"/>
    <lineage>
        <taxon>Bacteria</taxon>
        <taxon>Bacillati</taxon>
        <taxon>Actinomycetota</taxon>
        <taxon>Coriobacteriia</taxon>
        <taxon>Coriobacteriales</taxon>
        <taxon>Atopobiaceae</taxon>
        <taxon>Thermophilibacter</taxon>
    </lineage>
</organism>
<evidence type="ECO:0000256" key="1">
    <source>
        <dbReference type="ARBA" id="ARBA00005336"/>
    </source>
</evidence>
<dbReference type="PRINTS" id="PR00133">
    <property type="entry name" value="GLHYDRLASE3"/>
</dbReference>
<keyword evidence="2 4" id="KW-0378">Hydrolase</keyword>
<reference evidence="4" key="2">
    <citation type="submission" date="2023-06" db="EMBL/GenBank/DDBJ databases">
        <authorList>
            <person name="Zeman M."/>
            <person name="Kubasova T."/>
            <person name="Jahodarova E."/>
            <person name="Nykrynova M."/>
            <person name="Rychlik I."/>
        </authorList>
    </citation>
    <scope>NUCLEOTIDE SEQUENCE</scope>
    <source>
        <strain evidence="4">153_Feed</strain>
    </source>
</reference>
<dbReference type="SMART" id="SM01217">
    <property type="entry name" value="Fn3_like"/>
    <property type="match status" value="1"/>
</dbReference>
<dbReference type="SUPFAM" id="SSF51445">
    <property type="entry name" value="(Trans)glycosidases"/>
    <property type="match status" value="1"/>
</dbReference>
<dbReference type="InterPro" id="IPR002772">
    <property type="entry name" value="Glyco_hydro_3_C"/>
</dbReference>
<gene>
    <name evidence="4" type="ORF">QUW25_02965</name>
</gene>
<dbReference type="Proteomes" id="UP001529256">
    <property type="component" value="Unassembled WGS sequence"/>
</dbReference>
<dbReference type="Pfam" id="PF14310">
    <property type="entry name" value="Fn3-like"/>
    <property type="match status" value="1"/>
</dbReference>
<dbReference type="Pfam" id="PF00933">
    <property type="entry name" value="Glyco_hydro_3"/>
    <property type="match status" value="1"/>
</dbReference>
<evidence type="ECO:0000313" key="4">
    <source>
        <dbReference type="EMBL" id="MDM8270651.1"/>
    </source>
</evidence>
<dbReference type="PROSITE" id="PS51318">
    <property type="entry name" value="TAT"/>
    <property type="match status" value="1"/>
</dbReference>
<dbReference type="InterPro" id="IPR006311">
    <property type="entry name" value="TAT_signal"/>
</dbReference>
<comment type="similarity">
    <text evidence="1">Belongs to the glycosyl hydrolase 3 family.</text>
</comment>
<proteinExistence type="inferred from homology"/>
<dbReference type="InterPro" id="IPR026891">
    <property type="entry name" value="Fn3-like"/>
</dbReference>
<dbReference type="EMBL" id="JAUDEA010000003">
    <property type="protein sequence ID" value="MDM8270651.1"/>
    <property type="molecule type" value="Genomic_DNA"/>
</dbReference>
<evidence type="ECO:0000313" key="5">
    <source>
        <dbReference type="Proteomes" id="UP001529256"/>
    </source>
</evidence>
<dbReference type="InterPro" id="IPR013783">
    <property type="entry name" value="Ig-like_fold"/>
</dbReference>
<accession>A0ABT7V3R9</accession>
<dbReference type="PANTHER" id="PTHR42715">
    <property type="entry name" value="BETA-GLUCOSIDASE"/>
    <property type="match status" value="1"/>
</dbReference>